<evidence type="ECO:0000313" key="2">
    <source>
        <dbReference type="EMBL" id="MDT2514780.1"/>
    </source>
</evidence>
<dbReference type="NCBIfam" id="NF033218">
    <property type="entry name" value="anchor_AmaP"/>
    <property type="match status" value="1"/>
</dbReference>
<dbReference type="RefSeq" id="WP_016178782.1">
    <property type="nucleotide sequence ID" value="NZ_CAAKNX010000103.1"/>
</dbReference>
<comment type="caution">
    <text evidence="3">The sequence shown here is derived from an EMBL/GenBank/DDBJ whole genome shotgun (WGS) entry which is preliminary data.</text>
</comment>
<keyword evidence="1" id="KW-0812">Transmembrane</keyword>
<accession>A0A2N8PSY3</accession>
<dbReference type="Proteomes" id="UP000288388">
    <property type="component" value="Unassembled WGS sequence"/>
</dbReference>
<evidence type="ECO:0000313" key="5">
    <source>
        <dbReference type="Proteomes" id="UP000288388"/>
    </source>
</evidence>
<reference evidence="3 5" key="2">
    <citation type="submission" date="2018-12" db="EMBL/GenBank/DDBJ databases">
        <title>A novel vanA-carrying plasmid in a clinical isolate of Enterococcus avium.</title>
        <authorList>
            <person name="Bernasconi O.J."/>
            <person name="Luzzaro F."/>
            <person name="Endimiani A."/>
        </authorList>
    </citation>
    <scope>NUCLEOTIDE SEQUENCE [LARGE SCALE GENOMIC DNA]</scope>
    <source>
        <strain evidence="3 5">LC0559/18</strain>
    </source>
</reference>
<evidence type="ECO:0000313" key="7">
    <source>
        <dbReference type="Proteomes" id="UP001264335"/>
    </source>
</evidence>
<feature type="transmembrane region" description="Helical" evidence="1">
    <location>
        <begin position="7"/>
        <end position="26"/>
    </location>
</feature>
<dbReference type="Proteomes" id="UP000316316">
    <property type="component" value="Unassembled WGS sequence"/>
</dbReference>
<dbReference type="GeneID" id="69570443"/>
<dbReference type="AlphaFoldDB" id="A0A2N8PSY3"/>
<reference evidence="4 6" key="1">
    <citation type="submission" date="2017-10" db="EMBL/GenBank/DDBJ databases">
        <title>FDA dAtabase for Regulatory Grade micrObial Sequences (FDA-ARGOS): Supporting development and validation of Infectious Disease Dx tests.</title>
        <authorList>
            <person name="Campos J."/>
            <person name="Goldberg B."/>
            <person name="Tallon L.J."/>
            <person name="Sadzewicz L."/>
            <person name="Sengamalay N."/>
            <person name="Ott S."/>
            <person name="Godinez A."/>
            <person name="Nagaraj S."/>
            <person name="Vyas G."/>
            <person name="Aluvathingal J."/>
            <person name="Nadendla S."/>
            <person name="Geyer C."/>
            <person name="Nandy P."/>
            <person name="Hobson J."/>
            <person name="Sichtig H."/>
        </authorList>
    </citation>
    <scope>NUCLEOTIDE SEQUENCE [LARGE SCALE GENOMIC DNA]</scope>
    <source>
        <strain evidence="4 6">FDAARGOS_185</strain>
    </source>
</reference>
<reference evidence="2 7" key="3">
    <citation type="submission" date="2023-03" db="EMBL/GenBank/DDBJ databases">
        <authorList>
            <person name="Shen W."/>
            <person name="Cai J."/>
        </authorList>
    </citation>
    <scope>NUCLEOTIDE SEQUENCE [LARGE SCALE GENOMIC DNA]</scope>
    <source>
        <strain evidence="2 7">Y2</strain>
    </source>
</reference>
<organism evidence="3 5">
    <name type="scientific">Enterococcus avium</name>
    <name type="common">Streptococcus avium</name>
    <dbReference type="NCBI Taxonomy" id="33945"/>
    <lineage>
        <taxon>Bacteria</taxon>
        <taxon>Bacillati</taxon>
        <taxon>Bacillota</taxon>
        <taxon>Bacilli</taxon>
        <taxon>Lactobacillales</taxon>
        <taxon>Enterococcaceae</taxon>
        <taxon>Enterococcus</taxon>
    </lineage>
</organism>
<gene>
    <name evidence="3" type="primary">amaP</name>
    <name evidence="4" type="ORF">AUF17_18835</name>
    <name evidence="3" type="ORF">EK398_22880</name>
    <name evidence="2" type="ORF">P7D79_11195</name>
</gene>
<evidence type="ECO:0000313" key="4">
    <source>
        <dbReference type="EMBL" id="TRZ28765.1"/>
    </source>
</evidence>
<dbReference type="Proteomes" id="UP001264335">
    <property type="component" value="Unassembled WGS sequence"/>
</dbReference>
<evidence type="ECO:0000313" key="3">
    <source>
        <dbReference type="EMBL" id="RVU93270.1"/>
    </source>
</evidence>
<sequence length="190" mass="21456">MNRGIKAIGIILSLILMSVMLMVIAISSPYLNLPFGIGRGEFLRNSLANYYFRQYLFWIALAVTVILLIVILVLIFYPRVKQTFVLKEDKGRLSLDKKAIEGFVRSKLRGVGFVSSPDVKVRATKNKIKVKVKGQLTRTSSLIGKTNALMTEIQNDLQEILGSQEKIKVNVAYKTFDEEEKNTANQSRVQ</sequence>
<dbReference type="EMBL" id="JARPWY010000027">
    <property type="protein sequence ID" value="MDT2514780.1"/>
    <property type="molecule type" value="Genomic_DNA"/>
</dbReference>
<evidence type="ECO:0000256" key="1">
    <source>
        <dbReference type="SAM" id="Phobius"/>
    </source>
</evidence>
<protein>
    <submittedName>
        <fullName evidence="3">Alkaline shock response membrane anchor protein AmaP</fullName>
    </submittedName>
</protein>
<dbReference type="EMBL" id="RYZS01000002">
    <property type="protein sequence ID" value="RVU93270.1"/>
    <property type="molecule type" value="Genomic_DNA"/>
</dbReference>
<proteinExistence type="predicted"/>
<feature type="transmembrane region" description="Helical" evidence="1">
    <location>
        <begin position="55"/>
        <end position="77"/>
    </location>
</feature>
<keyword evidence="1" id="KW-1133">Transmembrane helix</keyword>
<name>A0A2N8PSY3_ENTAV</name>
<dbReference type="EMBL" id="PDXQ01000002">
    <property type="protein sequence ID" value="TRZ28765.1"/>
    <property type="molecule type" value="Genomic_DNA"/>
</dbReference>
<evidence type="ECO:0000313" key="6">
    <source>
        <dbReference type="Proteomes" id="UP000316316"/>
    </source>
</evidence>
<keyword evidence="1" id="KW-0472">Membrane</keyword>